<comment type="caution">
    <text evidence="1">The sequence shown here is derived from an EMBL/GenBank/DDBJ whole genome shotgun (WGS) entry which is preliminary data.</text>
</comment>
<evidence type="ECO:0000313" key="1">
    <source>
        <dbReference type="EMBL" id="KAI9394638.1"/>
    </source>
</evidence>
<dbReference type="Proteomes" id="UP000006729">
    <property type="component" value="Chromosome 5"/>
</dbReference>
<dbReference type="EMBL" id="CM009294">
    <property type="protein sequence ID" value="KAI9394638.1"/>
    <property type="molecule type" value="Genomic_DNA"/>
</dbReference>
<organism evidence="1 2">
    <name type="scientific">Populus trichocarpa</name>
    <name type="common">Western balsam poplar</name>
    <name type="synonym">Populus balsamifera subsp. trichocarpa</name>
    <dbReference type="NCBI Taxonomy" id="3694"/>
    <lineage>
        <taxon>Eukaryota</taxon>
        <taxon>Viridiplantae</taxon>
        <taxon>Streptophyta</taxon>
        <taxon>Embryophyta</taxon>
        <taxon>Tracheophyta</taxon>
        <taxon>Spermatophyta</taxon>
        <taxon>Magnoliopsida</taxon>
        <taxon>eudicotyledons</taxon>
        <taxon>Gunneridae</taxon>
        <taxon>Pentapetalae</taxon>
        <taxon>rosids</taxon>
        <taxon>fabids</taxon>
        <taxon>Malpighiales</taxon>
        <taxon>Salicaceae</taxon>
        <taxon>Saliceae</taxon>
        <taxon>Populus</taxon>
    </lineage>
</organism>
<keyword evidence="2" id="KW-1185">Reference proteome</keyword>
<evidence type="ECO:0000313" key="2">
    <source>
        <dbReference type="Proteomes" id="UP000006729"/>
    </source>
</evidence>
<sequence>MKLSDSSFRFNPFSSSPSQQQQQAGQTANPKSDAKPEPEDPKGAGFDPEALERGAKALREINSALHAKQVFDVMRKQEQSRLAEVAAEKSHYEVIQAQIDIDRQRKLHEEQRNLIQQQAQAKVLMLRHGDELARKRMQTDHDAQRQHNVELVKMQEESSILKEQVRRATEEQIQAQQCQTEKERAEIERERQLERMLIEHINGEREKWLASTFSHIEVVWLCVELDTCSKLIMTVGGATTLAAGIYTTRFSEGLCLTLYAIWGSLEDLIKAKACWKMDGIYQNQHNMCVIISMGLGYAMMTGGDVAPLGAEAVTKIHKIFDWAKKSQKGLLLFIDKADAFLSERNSMHMSEAQTVLVLATNRPGDLDSAITDCIDEERFKLLNLYLSNYLSSEGDNGSGRGSLFKRPQKITVNDISEDVIREAAKKTEGFSGREIAKLFSEIVDYKVAEHNQTQRFVPSQNQY</sequence>
<proteinExistence type="predicted"/>
<accession>A0ACC0SZE4</accession>
<reference evidence="1 2" key="1">
    <citation type="journal article" date="2006" name="Science">
        <title>The genome of black cottonwood, Populus trichocarpa (Torr. &amp; Gray).</title>
        <authorList>
            <person name="Tuskan G.A."/>
            <person name="Difazio S."/>
            <person name="Jansson S."/>
            <person name="Bohlmann J."/>
            <person name="Grigoriev I."/>
            <person name="Hellsten U."/>
            <person name="Putnam N."/>
            <person name="Ralph S."/>
            <person name="Rombauts S."/>
            <person name="Salamov A."/>
            <person name="Schein J."/>
            <person name="Sterck L."/>
            <person name="Aerts A."/>
            <person name="Bhalerao R.R."/>
            <person name="Bhalerao R.P."/>
            <person name="Blaudez D."/>
            <person name="Boerjan W."/>
            <person name="Brun A."/>
            <person name="Brunner A."/>
            <person name="Busov V."/>
            <person name="Campbell M."/>
            <person name="Carlson J."/>
            <person name="Chalot M."/>
            <person name="Chapman J."/>
            <person name="Chen G.L."/>
            <person name="Cooper D."/>
            <person name="Coutinho P.M."/>
            <person name="Couturier J."/>
            <person name="Covert S."/>
            <person name="Cronk Q."/>
            <person name="Cunningham R."/>
            <person name="Davis J."/>
            <person name="Degroeve S."/>
            <person name="Dejardin A."/>
            <person name="Depamphilis C."/>
            <person name="Detter J."/>
            <person name="Dirks B."/>
            <person name="Dubchak I."/>
            <person name="Duplessis S."/>
            <person name="Ehlting J."/>
            <person name="Ellis B."/>
            <person name="Gendler K."/>
            <person name="Goodstein D."/>
            <person name="Gribskov M."/>
            <person name="Grimwood J."/>
            <person name="Groover A."/>
            <person name="Gunter L."/>
            <person name="Hamberger B."/>
            <person name="Heinze B."/>
            <person name="Helariutta Y."/>
            <person name="Henrissat B."/>
            <person name="Holligan D."/>
            <person name="Holt R."/>
            <person name="Huang W."/>
            <person name="Islam-Faridi N."/>
            <person name="Jones S."/>
            <person name="Jones-Rhoades M."/>
            <person name="Jorgensen R."/>
            <person name="Joshi C."/>
            <person name="Kangasjarvi J."/>
            <person name="Karlsson J."/>
            <person name="Kelleher C."/>
            <person name="Kirkpatrick R."/>
            <person name="Kirst M."/>
            <person name="Kohler A."/>
            <person name="Kalluri U."/>
            <person name="Larimer F."/>
            <person name="Leebens-Mack J."/>
            <person name="Leple J.C."/>
            <person name="Locascio P."/>
            <person name="Lou Y."/>
            <person name="Lucas S."/>
            <person name="Martin F."/>
            <person name="Montanini B."/>
            <person name="Napoli C."/>
            <person name="Nelson D.R."/>
            <person name="Nelson C."/>
            <person name="Nieminen K."/>
            <person name="Nilsson O."/>
            <person name="Pereda V."/>
            <person name="Peter G."/>
            <person name="Philippe R."/>
            <person name="Pilate G."/>
            <person name="Poliakov A."/>
            <person name="Razumovskaya J."/>
            <person name="Richardson P."/>
            <person name="Rinaldi C."/>
            <person name="Ritland K."/>
            <person name="Rouze P."/>
            <person name="Ryaboy D."/>
            <person name="Schmutz J."/>
            <person name="Schrader J."/>
            <person name="Segerman B."/>
            <person name="Shin H."/>
            <person name="Siddiqui A."/>
            <person name="Sterky F."/>
            <person name="Terry A."/>
            <person name="Tsai C.J."/>
            <person name="Uberbacher E."/>
            <person name="Unneberg P."/>
            <person name="Vahala J."/>
            <person name="Wall K."/>
            <person name="Wessler S."/>
            <person name="Yang G."/>
            <person name="Yin T."/>
            <person name="Douglas C."/>
            <person name="Marra M."/>
            <person name="Sandberg G."/>
            <person name="Van de Peer Y."/>
            <person name="Rokhsar D."/>
        </authorList>
    </citation>
    <scope>NUCLEOTIDE SEQUENCE [LARGE SCALE GENOMIC DNA]</scope>
    <source>
        <strain evidence="2">cv. Nisqually</strain>
    </source>
</reference>
<protein>
    <submittedName>
        <fullName evidence="1">Uncharacterized protein</fullName>
    </submittedName>
</protein>
<gene>
    <name evidence="1" type="ORF">POPTR_005G122300v4</name>
</gene>
<name>A0ACC0SZE4_POPTR</name>